<dbReference type="AlphaFoldDB" id="A0A0F9P5P2"/>
<name>A0A0F9P5P2_9ZZZZ</name>
<organism evidence="1">
    <name type="scientific">marine sediment metagenome</name>
    <dbReference type="NCBI Taxonomy" id="412755"/>
    <lineage>
        <taxon>unclassified sequences</taxon>
        <taxon>metagenomes</taxon>
        <taxon>ecological metagenomes</taxon>
    </lineage>
</organism>
<accession>A0A0F9P5P2</accession>
<sequence length="25" mass="2881">MDDTYIALSLTDVGYAWDLLSELYL</sequence>
<protein>
    <submittedName>
        <fullName evidence="1">Uncharacterized protein</fullName>
    </submittedName>
</protein>
<comment type="caution">
    <text evidence="1">The sequence shown here is derived from an EMBL/GenBank/DDBJ whole genome shotgun (WGS) entry which is preliminary data.</text>
</comment>
<dbReference type="EMBL" id="LAZR01005894">
    <property type="protein sequence ID" value="KKM96345.1"/>
    <property type="molecule type" value="Genomic_DNA"/>
</dbReference>
<evidence type="ECO:0000313" key="1">
    <source>
        <dbReference type="EMBL" id="KKM96345.1"/>
    </source>
</evidence>
<feature type="non-terminal residue" evidence="1">
    <location>
        <position position="25"/>
    </location>
</feature>
<proteinExistence type="predicted"/>
<reference evidence="1" key="1">
    <citation type="journal article" date="2015" name="Nature">
        <title>Complex archaea that bridge the gap between prokaryotes and eukaryotes.</title>
        <authorList>
            <person name="Spang A."/>
            <person name="Saw J.H."/>
            <person name="Jorgensen S.L."/>
            <person name="Zaremba-Niedzwiedzka K."/>
            <person name="Martijn J."/>
            <person name="Lind A.E."/>
            <person name="van Eijk R."/>
            <person name="Schleper C."/>
            <person name="Guy L."/>
            <person name="Ettema T.J."/>
        </authorList>
    </citation>
    <scope>NUCLEOTIDE SEQUENCE</scope>
</reference>
<gene>
    <name evidence="1" type="ORF">LCGC14_1179100</name>
</gene>